<organism evidence="7">
    <name type="scientific">marine metagenome</name>
    <dbReference type="NCBI Taxonomy" id="408172"/>
    <lineage>
        <taxon>unclassified sequences</taxon>
        <taxon>metagenomes</taxon>
        <taxon>ecological metagenomes</taxon>
    </lineage>
</organism>
<gene>
    <name evidence="7" type="ORF">METZ01_LOCUS368363</name>
</gene>
<dbReference type="SUPFAM" id="SSF53187">
    <property type="entry name" value="Zn-dependent exopeptidases"/>
    <property type="match status" value="1"/>
</dbReference>
<dbReference type="Gene3D" id="3.40.630.10">
    <property type="entry name" value="Zn peptidases"/>
    <property type="match status" value="1"/>
</dbReference>
<dbReference type="InterPro" id="IPR011356">
    <property type="entry name" value="Leucine_aapep/pepB"/>
</dbReference>
<dbReference type="GO" id="GO:0005737">
    <property type="term" value="C:cytoplasm"/>
    <property type="evidence" value="ECO:0007669"/>
    <property type="project" value="InterPro"/>
</dbReference>
<protein>
    <submittedName>
        <fullName evidence="7">Uncharacterized protein</fullName>
    </submittedName>
</protein>
<evidence type="ECO:0000256" key="3">
    <source>
        <dbReference type="ARBA" id="ARBA00022670"/>
    </source>
</evidence>
<evidence type="ECO:0000256" key="1">
    <source>
        <dbReference type="ARBA" id="ARBA00009528"/>
    </source>
</evidence>
<evidence type="ECO:0000259" key="5">
    <source>
        <dbReference type="Pfam" id="PF00883"/>
    </source>
</evidence>
<dbReference type="PANTHER" id="PTHR11963:SF20">
    <property type="entry name" value="PEPTIDASE B"/>
    <property type="match status" value="1"/>
</dbReference>
<name>A0A382T013_9ZZZZ</name>
<keyword evidence="4" id="KW-0378">Hydrolase</keyword>
<proteinExistence type="inferred from homology"/>
<dbReference type="Gene3D" id="3.40.220.10">
    <property type="entry name" value="Leucine Aminopeptidase, subunit E, domain 1"/>
    <property type="match status" value="1"/>
</dbReference>
<dbReference type="InterPro" id="IPR043472">
    <property type="entry name" value="Macro_dom-like"/>
</dbReference>
<feature type="non-terminal residue" evidence="7">
    <location>
        <position position="276"/>
    </location>
</feature>
<keyword evidence="3" id="KW-0645">Protease</keyword>
<keyword evidence="2" id="KW-0031">Aminopeptidase</keyword>
<comment type="similarity">
    <text evidence="1">Belongs to the peptidase M17 family.</text>
</comment>
<dbReference type="InterPro" id="IPR048816">
    <property type="entry name" value="Peptidase_M17_N_1"/>
</dbReference>
<sequence length="276" mass="29360">MIEWDLGLVGIGEVTQKPIPITLAIEDEWSAWCKRADTFANAWIKSVQFLPKTGKICLIPAPDGRLARVVVGVGRGPDFWSLSALPYQLPQGTYTLDSECVDVAAWGGVSLGWALGAYQFTRYKTAGRAPAQLLVADKGALSDARRLASATYLVRDLINTPANDMGPAELTGVAEEVADVGGASLEVILGEDLIEQGYPAIYAVGQGSARVPRLIDLRWGRVGAPKVTLVGKGVCFDSGGLDIKPADNMLLMKKDMGGAAHVLALAKSAMEHELDI</sequence>
<dbReference type="GO" id="GO:0070006">
    <property type="term" value="F:metalloaminopeptidase activity"/>
    <property type="evidence" value="ECO:0007669"/>
    <property type="project" value="InterPro"/>
</dbReference>
<evidence type="ECO:0000313" key="7">
    <source>
        <dbReference type="EMBL" id="SVD15509.1"/>
    </source>
</evidence>
<dbReference type="Pfam" id="PF00883">
    <property type="entry name" value="Peptidase_M17"/>
    <property type="match status" value="1"/>
</dbReference>
<dbReference type="Pfam" id="PF21337">
    <property type="entry name" value="Peptidase_M17_N_1"/>
    <property type="match status" value="1"/>
</dbReference>
<dbReference type="GO" id="GO:0030145">
    <property type="term" value="F:manganese ion binding"/>
    <property type="evidence" value="ECO:0007669"/>
    <property type="project" value="InterPro"/>
</dbReference>
<dbReference type="AlphaFoldDB" id="A0A382T013"/>
<reference evidence="7" key="1">
    <citation type="submission" date="2018-05" db="EMBL/GenBank/DDBJ databases">
        <authorList>
            <person name="Lanie J.A."/>
            <person name="Ng W.-L."/>
            <person name="Kazmierczak K.M."/>
            <person name="Andrzejewski T.M."/>
            <person name="Davidsen T.M."/>
            <person name="Wayne K.J."/>
            <person name="Tettelin H."/>
            <person name="Glass J.I."/>
            <person name="Rusch D."/>
            <person name="Podicherti R."/>
            <person name="Tsui H.-C.T."/>
            <person name="Winkler M.E."/>
        </authorList>
    </citation>
    <scope>NUCLEOTIDE SEQUENCE</scope>
</reference>
<evidence type="ECO:0000256" key="4">
    <source>
        <dbReference type="ARBA" id="ARBA00022801"/>
    </source>
</evidence>
<evidence type="ECO:0000256" key="2">
    <source>
        <dbReference type="ARBA" id="ARBA00022438"/>
    </source>
</evidence>
<dbReference type="EMBL" id="UINC01132908">
    <property type="protein sequence ID" value="SVD15509.1"/>
    <property type="molecule type" value="Genomic_DNA"/>
</dbReference>
<dbReference type="PANTHER" id="PTHR11963">
    <property type="entry name" value="LEUCINE AMINOPEPTIDASE-RELATED"/>
    <property type="match status" value="1"/>
</dbReference>
<dbReference type="InterPro" id="IPR000819">
    <property type="entry name" value="Peptidase_M17_C"/>
</dbReference>
<accession>A0A382T013</accession>
<dbReference type="PRINTS" id="PR00481">
    <property type="entry name" value="LAMNOPPTDASE"/>
</dbReference>
<feature type="domain" description="M17 aminopeptidase N-terminal" evidence="6">
    <location>
        <begin position="19"/>
        <end position="134"/>
    </location>
</feature>
<evidence type="ECO:0000259" key="6">
    <source>
        <dbReference type="Pfam" id="PF21337"/>
    </source>
</evidence>
<dbReference type="GO" id="GO:0006508">
    <property type="term" value="P:proteolysis"/>
    <property type="evidence" value="ECO:0007669"/>
    <property type="project" value="UniProtKB-KW"/>
</dbReference>
<feature type="domain" description="Cytosol aminopeptidase" evidence="5">
    <location>
        <begin position="153"/>
        <end position="275"/>
    </location>
</feature>